<reference evidence="1 2" key="1">
    <citation type="journal article" date="2024" name="BMC Genomics">
        <title>De novo assembly and annotation of Popillia japonica's genome with initial clues to its potential as an invasive pest.</title>
        <authorList>
            <person name="Cucini C."/>
            <person name="Boschi S."/>
            <person name="Funari R."/>
            <person name="Cardaioli E."/>
            <person name="Iannotti N."/>
            <person name="Marturano G."/>
            <person name="Paoli F."/>
            <person name="Bruttini M."/>
            <person name="Carapelli A."/>
            <person name="Frati F."/>
            <person name="Nardi F."/>
        </authorList>
    </citation>
    <scope>NUCLEOTIDE SEQUENCE [LARGE SCALE GENOMIC DNA]</scope>
    <source>
        <strain evidence="1">DMR45628</strain>
    </source>
</reference>
<dbReference type="SUPFAM" id="SSF56672">
    <property type="entry name" value="DNA/RNA polymerases"/>
    <property type="match status" value="1"/>
</dbReference>
<dbReference type="EMBL" id="JASPKY010000084">
    <property type="protein sequence ID" value="KAK9738671.1"/>
    <property type="molecule type" value="Genomic_DNA"/>
</dbReference>
<evidence type="ECO:0008006" key="3">
    <source>
        <dbReference type="Google" id="ProtNLM"/>
    </source>
</evidence>
<accession>A0AAW1LXB1</accession>
<evidence type="ECO:0000313" key="1">
    <source>
        <dbReference type="EMBL" id="KAK9738671.1"/>
    </source>
</evidence>
<dbReference type="AlphaFoldDB" id="A0AAW1LXB1"/>
<evidence type="ECO:0000313" key="2">
    <source>
        <dbReference type="Proteomes" id="UP001458880"/>
    </source>
</evidence>
<dbReference type="Gene3D" id="3.30.70.270">
    <property type="match status" value="1"/>
</dbReference>
<gene>
    <name evidence="1" type="ORF">QE152_g9670</name>
</gene>
<dbReference type="Proteomes" id="UP001458880">
    <property type="component" value="Unassembled WGS sequence"/>
</dbReference>
<dbReference type="Gene3D" id="3.10.10.10">
    <property type="entry name" value="HIV Type 1 Reverse Transcriptase, subunit A, domain 1"/>
    <property type="match status" value="1"/>
</dbReference>
<protein>
    <recommendedName>
        <fullName evidence="3">Reverse transcriptase domain-containing protein</fullName>
    </recommendedName>
</protein>
<organism evidence="1 2">
    <name type="scientific">Popillia japonica</name>
    <name type="common">Japanese beetle</name>
    <dbReference type="NCBI Taxonomy" id="7064"/>
    <lineage>
        <taxon>Eukaryota</taxon>
        <taxon>Metazoa</taxon>
        <taxon>Ecdysozoa</taxon>
        <taxon>Arthropoda</taxon>
        <taxon>Hexapoda</taxon>
        <taxon>Insecta</taxon>
        <taxon>Pterygota</taxon>
        <taxon>Neoptera</taxon>
        <taxon>Endopterygota</taxon>
        <taxon>Coleoptera</taxon>
        <taxon>Polyphaga</taxon>
        <taxon>Scarabaeiformia</taxon>
        <taxon>Scarabaeidae</taxon>
        <taxon>Rutelinae</taxon>
        <taxon>Popillia</taxon>
    </lineage>
</organism>
<keyword evidence="2" id="KW-1185">Reference proteome</keyword>
<dbReference type="PANTHER" id="PTHR37984:SF10">
    <property type="entry name" value="RIBONUCLEASE H"/>
    <property type="match status" value="1"/>
</dbReference>
<dbReference type="PANTHER" id="PTHR37984">
    <property type="entry name" value="PROTEIN CBG26694"/>
    <property type="match status" value="1"/>
</dbReference>
<name>A0AAW1LXB1_POPJA</name>
<sequence length="163" mass="18681">MKLQLLKPNYARVFDTNSVGKIEGMQAELKLKSDYKPVFKKARQVPFSIKPQIEQELENLEKNGILIKVKQSKWATPIVAIPKASNKIRLCGDYKVTVNPNLVIDSHPIPTVEELFTDMSGGEKFTKIDLSQAYLQLELRNYLQICQGEKSLRKSTYPKHIYN</sequence>
<dbReference type="GO" id="GO:0071897">
    <property type="term" value="P:DNA biosynthetic process"/>
    <property type="evidence" value="ECO:0007669"/>
    <property type="project" value="UniProtKB-ARBA"/>
</dbReference>
<proteinExistence type="predicted"/>
<dbReference type="InterPro" id="IPR050951">
    <property type="entry name" value="Retrovirus_Pol_polyprotein"/>
</dbReference>
<dbReference type="InterPro" id="IPR043502">
    <property type="entry name" value="DNA/RNA_pol_sf"/>
</dbReference>
<dbReference type="InterPro" id="IPR043128">
    <property type="entry name" value="Rev_trsase/Diguanyl_cyclase"/>
</dbReference>
<comment type="caution">
    <text evidence="1">The sequence shown here is derived from an EMBL/GenBank/DDBJ whole genome shotgun (WGS) entry which is preliminary data.</text>
</comment>